<keyword evidence="3" id="KW-1185">Reference proteome</keyword>
<accession>A0A2T0QX57</accession>
<protein>
    <submittedName>
        <fullName evidence="2">Glyoxalase-like protein</fullName>
    </submittedName>
</protein>
<dbReference type="Proteomes" id="UP000238083">
    <property type="component" value="Unassembled WGS sequence"/>
</dbReference>
<dbReference type="Pfam" id="PF13468">
    <property type="entry name" value="Glyoxalase_3"/>
    <property type="match status" value="1"/>
</dbReference>
<evidence type="ECO:0000259" key="1">
    <source>
        <dbReference type="Pfam" id="PF13468"/>
    </source>
</evidence>
<dbReference type="RefSeq" id="WP_106215184.1">
    <property type="nucleotide sequence ID" value="NZ_PVZF01000016.1"/>
</dbReference>
<feature type="domain" description="Glyoxalase-like" evidence="1">
    <location>
        <begin position="3"/>
        <end position="174"/>
    </location>
</feature>
<evidence type="ECO:0000313" key="3">
    <source>
        <dbReference type="Proteomes" id="UP000238083"/>
    </source>
</evidence>
<name>A0A2T0QX57_9ACTN</name>
<organism evidence="2 3">
    <name type="scientific">Kineococcus rhizosphaerae</name>
    <dbReference type="NCBI Taxonomy" id="559628"/>
    <lineage>
        <taxon>Bacteria</taxon>
        <taxon>Bacillati</taxon>
        <taxon>Actinomycetota</taxon>
        <taxon>Actinomycetes</taxon>
        <taxon>Kineosporiales</taxon>
        <taxon>Kineosporiaceae</taxon>
        <taxon>Kineococcus</taxon>
    </lineage>
</organism>
<proteinExistence type="predicted"/>
<dbReference type="OrthoDB" id="8857320at2"/>
<sequence length="216" mass="23602">MRVDHVGFAAGPEGLQETARTLAARLGVRVVDGGPHPRFGTRNVVLPLSEGSYVEVVEVLDHPVADKALFGRAVRERSEAGGGWFAWAVTVDDLDSYRDRLGEDVEEGVRRRPDGVELRWRQIGAPALRSEPQLPLLISWDGTDTQHPSALSLAGGTRLAGLTIAGQRSRVRQWLGLPPEFTSDRVEFTWLDVVGSPRATGLRSVTFETSRGTVEI</sequence>
<dbReference type="Gene3D" id="3.10.180.10">
    <property type="entry name" value="2,3-Dihydroxybiphenyl 1,2-Dioxygenase, domain 1"/>
    <property type="match status" value="1"/>
</dbReference>
<dbReference type="SUPFAM" id="SSF54593">
    <property type="entry name" value="Glyoxalase/Bleomycin resistance protein/Dihydroxybiphenyl dioxygenase"/>
    <property type="match status" value="1"/>
</dbReference>
<comment type="caution">
    <text evidence="2">The sequence shown here is derived from an EMBL/GenBank/DDBJ whole genome shotgun (WGS) entry which is preliminary data.</text>
</comment>
<gene>
    <name evidence="2" type="ORF">CLV37_11615</name>
</gene>
<dbReference type="AlphaFoldDB" id="A0A2T0QX57"/>
<evidence type="ECO:0000313" key="2">
    <source>
        <dbReference type="EMBL" id="PRY10462.1"/>
    </source>
</evidence>
<dbReference type="InterPro" id="IPR025870">
    <property type="entry name" value="Glyoxalase-like_dom"/>
</dbReference>
<reference evidence="2 3" key="1">
    <citation type="submission" date="2018-03" db="EMBL/GenBank/DDBJ databases">
        <title>Genomic Encyclopedia of Archaeal and Bacterial Type Strains, Phase II (KMG-II): from individual species to whole genera.</title>
        <authorList>
            <person name="Goeker M."/>
        </authorList>
    </citation>
    <scope>NUCLEOTIDE SEQUENCE [LARGE SCALE GENOMIC DNA]</scope>
    <source>
        <strain evidence="2 3">DSM 19711</strain>
    </source>
</reference>
<dbReference type="EMBL" id="PVZF01000016">
    <property type="protein sequence ID" value="PRY10462.1"/>
    <property type="molecule type" value="Genomic_DNA"/>
</dbReference>
<dbReference type="InterPro" id="IPR029068">
    <property type="entry name" value="Glyas_Bleomycin-R_OHBP_Dase"/>
</dbReference>